<dbReference type="OrthoDB" id="9972411at2"/>
<dbReference type="Proteomes" id="UP000028826">
    <property type="component" value="Unassembled WGS sequence"/>
</dbReference>
<organism evidence="1 2">
    <name type="scientific">Haematobacter massiliensis</name>
    <dbReference type="NCBI Taxonomy" id="195105"/>
    <lineage>
        <taxon>Bacteria</taxon>
        <taxon>Pseudomonadati</taxon>
        <taxon>Pseudomonadota</taxon>
        <taxon>Alphaproteobacteria</taxon>
        <taxon>Rhodobacterales</taxon>
        <taxon>Paracoccaceae</taxon>
        <taxon>Haematobacter</taxon>
    </lineage>
</organism>
<dbReference type="PROSITE" id="PS51257">
    <property type="entry name" value="PROKAR_LIPOPROTEIN"/>
    <property type="match status" value="1"/>
</dbReference>
<keyword evidence="2" id="KW-1185">Reference proteome</keyword>
<evidence type="ECO:0000313" key="2">
    <source>
        <dbReference type="Proteomes" id="UP000028826"/>
    </source>
</evidence>
<proteinExistence type="predicted"/>
<accession>A0A086YCF7</accession>
<dbReference type="STRING" id="195105.CN97_05960"/>
<dbReference type="EMBL" id="JGYG01000001">
    <property type="protein sequence ID" value="KFI31957.1"/>
    <property type="molecule type" value="Genomic_DNA"/>
</dbReference>
<reference evidence="1 2" key="1">
    <citation type="submission" date="2014-03" db="EMBL/GenBank/DDBJ databases">
        <title>Genome of Haematobacter massiliensis CCUG 47968.</title>
        <authorList>
            <person name="Wang D."/>
            <person name="Wang G."/>
        </authorList>
    </citation>
    <scope>NUCLEOTIDE SEQUENCE [LARGE SCALE GENOMIC DNA]</scope>
    <source>
        <strain evidence="1 2">CCUG 47968</strain>
    </source>
</reference>
<evidence type="ECO:0000313" key="1">
    <source>
        <dbReference type="EMBL" id="KFI31957.1"/>
    </source>
</evidence>
<name>A0A086YCF7_9RHOB</name>
<sequence>MPSRLTLLLAPPVIALLSACTPPDAPELRTLGSAEAARQPYPEIAPTAPLIAQANTRITPEDTASVQAAGAETARRAALLQARQLDQ</sequence>
<dbReference type="RefSeq" id="WP_035706116.1">
    <property type="nucleotide sequence ID" value="NZ_CAMIFG010000016.1"/>
</dbReference>
<comment type="caution">
    <text evidence="1">The sequence shown here is derived from an EMBL/GenBank/DDBJ whole genome shotgun (WGS) entry which is preliminary data.</text>
</comment>
<gene>
    <name evidence="1" type="ORF">CN97_05960</name>
</gene>
<dbReference type="AlphaFoldDB" id="A0A086YCF7"/>
<protein>
    <submittedName>
        <fullName evidence="1">Uncharacterized protein</fullName>
    </submittedName>
</protein>